<evidence type="ECO:0000313" key="5">
    <source>
        <dbReference type="EMBL" id="KAG7390868.1"/>
    </source>
</evidence>
<dbReference type="OrthoDB" id="9890280at2759"/>
<dbReference type="InterPro" id="IPR001680">
    <property type="entry name" value="WD40_rpt"/>
</dbReference>
<dbReference type="AlphaFoldDB" id="A0A8T1WE25"/>
<dbReference type="PROSITE" id="PS50294">
    <property type="entry name" value="WD_REPEATS_REGION"/>
    <property type="match status" value="1"/>
</dbReference>
<comment type="caution">
    <text evidence="5">The sequence shown here is derived from an EMBL/GenBank/DDBJ whole genome shotgun (WGS) entry which is preliminary data.</text>
</comment>
<dbReference type="PROSITE" id="PS50082">
    <property type="entry name" value="WD_REPEATS_2"/>
    <property type="match status" value="1"/>
</dbReference>
<evidence type="ECO:0000256" key="2">
    <source>
        <dbReference type="ARBA" id="ARBA00022737"/>
    </source>
</evidence>
<name>A0A8T1WE25_9STRA</name>
<organism evidence="5 6">
    <name type="scientific">Phytophthora pseudosyringae</name>
    <dbReference type="NCBI Taxonomy" id="221518"/>
    <lineage>
        <taxon>Eukaryota</taxon>
        <taxon>Sar</taxon>
        <taxon>Stramenopiles</taxon>
        <taxon>Oomycota</taxon>
        <taxon>Peronosporomycetes</taxon>
        <taxon>Peronosporales</taxon>
        <taxon>Peronosporaceae</taxon>
        <taxon>Phytophthora</taxon>
    </lineage>
</organism>
<dbReference type="PANTHER" id="PTHR14773">
    <property type="entry name" value="WD REPEAT-CONTAINING PROTEIN 76"/>
    <property type="match status" value="1"/>
</dbReference>
<sequence>MQQVGESSANFTARTGVTDEAAKAAKSRKLAEKRAVREAQEAERLRRPSRKSRRIEGKAVEVETPLVFERKQRESSQTRTRPPTISKRRELGDEGRAFLRDIVGDVEEREMTAPDALDQVEYSLSADDVVAPTQEKINSLAFLPRADRIVVACGDNAGYVALWSPSDEGSGVKQENPAARMVTYQPHLRPMSQLLFAEPTKLLSASRDGSVRVFDLNAATYSTVYQSSSKSPLRSLAASSTRQCYYAGCDDGGLRVIDVRARPQTEKLRLHTAAINSVHQHPSLDQCIVTASADSTVSIWDARKLTYLSTPLLQLHGHSNSVSCAYFSPHDGAWLVTVGLQSRHNYSCFSTPARSFTINVHDTSAFTSDTTTITWDASIRIHHRTRRKLQAAWDPKRPNLFAIGSLAQPLRTQIFRSDSAQPVREFVSDNFDNVTSVHAFHPHLELIAGCADDASGKLALWRGKKATADDEPKVKAEKREVA</sequence>
<protein>
    <submittedName>
        <fullName evidence="5">WD repeat-containing protein 76</fullName>
    </submittedName>
</protein>
<feature type="compositionally biased region" description="Polar residues" evidence="4">
    <location>
        <begin position="1"/>
        <end position="15"/>
    </location>
</feature>
<evidence type="ECO:0000256" key="4">
    <source>
        <dbReference type="SAM" id="MobiDB-lite"/>
    </source>
</evidence>
<evidence type="ECO:0000256" key="3">
    <source>
        <dbReference type="PROSITE-ProRule" id="PRU00221"/>
    </source>
</evidence>
<reference evidence="5" key="1">
    <citation type="submission" date="2021-02" db="EMBL/GenBank/DDBJ databases">
        <authorList>
            <person name="Palmer J.M."/>
        </authorList>
    </citation>
    <scope>NUCLEOTIDE SEQUENCE</scope>
    <source>
        <strain evidence="5">SCRP734</strain>
    </source>
</reference>
<keyword evidence="2" id="KW-0677">Repeat</keyword>
<dbReference type="GO" id="GO:0005634">
    <property type="term" value="C:nucleus"/>
    <property type="evidence" value="ECO:0007669"/>
    <property type="project" value="TreeGrafter"/>
</dbReference>
<evidence type="ECO:0000313" key="6">
    <source>
        <dbReference type="Proteomes" id="UP000694044"/>
    </source>
</evidence>
<dbReference type="SMART" id="SM00320">
    <property type="entry name" value="WD40"/>
    <property type="match status" value="6"/>
</dbReference>
<proteinExistence type="predicted"/>
<dbReference type="Proteomes" id="UP000694044">
    <property type="component" value="Unassembled WGS sequence"/>
</dbReference>
<accession>A0A8T1WE25</accession>
<dbReference type="Pfam" id="PF00400">
    <property type="entry name" value="WD40"/>
    <property type="match status" value="2"/>
</dbReference>
<evidence type="ECO:0000256" key="1">
    <source>
        <dbReference type="ARBA" id="ARBA00022574"/>
    </source>
</evidence>
<feature type="compositionally biased region" description="Basic and acidic residues" evidence="4">
    <location>
        <begin position="29"/>
        <end position="46"/>
    </location>
</feature>
<dbReference type="PANTHER" id="PTHR14773:SF0">
    <property type="entry name" value="WD REPEAT-CONTAINING PROTEIN 76"/>
    <property type="match status" value="1"/>
</dbReference>
<dbReference type="EMBL" id="JAGDFM010000026">
    <property type="protein sequence ID" value="KAG7390868.1"/>
    <property type="molecule type" value="Genomic_DNA"/>
</dbReference>
<keyword evidence="6" id="KW-1185">Reference proteome</keyword>
<gene>
    <name evidence="5" type="primary">WDR76_1</name>
    <name evidence="5" type="ORF">PHYPSEUDO_006352</name>
</gene>
<dbReference type="GO" id="GO:0003677">
    <property type="term" value="F:DNA binding"/>
    <property type="evidence" value="ECO:0007669"/>
    <property type="project" value="TreeGrafter"/>
</dbReference>
<keyword evidence="1 3" id="KW-0853">WD repeat</keyword>
<dbReference type="InterPro" id="IPR050853">
    <property type="entry name" value="WD_repeat_DNA-damage-binding"/>
</dbReference>
<dbReference type="GO" id="GO:2000001">
    <property type="term" value="P:regulation of DNA damage checkpoint"/>
    <property type="evidence" value="ECO:0007669"/>
    <property type="project" value="TreeGrafter"/>
</dbReference>
<feature type="repeat" description="WD" evidence="3">
    <location>
        <begin position="268"/>
        <end position="310"/>
    </location>
</feature>
<feature type="region of interest" description="Disordered" evidence="4">
    <location>
        <begin position="1"/>
        <end position="92"/>
    </location>
</feature>